<dbReference type="Pfam" id="PF14529">
    <property type="entry name" value="Exo_endo_phos_2"/>
    <property type="match status" value="1"/>
</dbReference>
<comment type="caution">
    <text evidence="1">The sequence shown here is derived from an EMBL/GenBank/DDBJ whole genome shotgun (WGS) entry which is preliminary data.</text>
</comment>
<dbReference type="PANTHER" id="PTHR33273">
    <property type="entry name" value="DOMAIN-CONTAINING PROTEIN, PUTATIVE-RELATED"/>
    <property type="match status" value="1"/>
</dbReference>
<organism evidence="1 2">
    <name type="scientific">Paramuricea clavata</name>
    <name type="common">Red gorgonian</name>
    <name type="synonym">Violescent sea-whip</name>
    <dbReference type="NCBI Taxonomy" id="317549"/>
    <lineage>
        <taxon>Eukaryota</taxon>
        <taxon>Metazoa</taxon>
        <taxon>Cnidaria</taxon>
        <taxon>Anthozoa</taxon>
        <taxon>Octocorallia</taxon>
        <taxon>Malacalcyonacea</taxon>
        <taxon>Plexauridae</taxon>
        <taxon>Paramuricea</taxon>
    </lineage>
</organism>
<keyword evidence="2" id="KW-1185">Reference proteome</keyword>
<sequence>MDGSVIKVIQINLNKSKLAAVELGKKDEYEVALITEPYTYGKIPTLLDGCQDKLRSTIAVKPRACIRVDPRLKPWLVEEFTDMDMATVAIKSGGKVVYMASIYLDINLPVEKVKMTELIQCCHRKKIPLVMGLDTNSHSPLWGCEETNPRGQHLEEIIHSSGISVLNCGDEPTFQTLNGSSIIDVTMVNEEALVNLNLQEWQVDLTESLSDHKYLTFKFGSFIPNMEQRRNFRKANWEKFSEIVDKGIRESQLLEKDVITCLDYSILQEVINKGLDVVSPLRTPSGKKPCRWWNNELSDLRVQLSKVGDKRRYSEEHHDRYKALRALYRKKIKEAKRESWRSFCTAARSAKDVSTLVKIIQGNPSKGVAILKGIDGYTSTPEESLGVLMETHFPEHKKHIDSESGEGEEPVPLEGSPALVEYVDMHKVKRAI</sequence>
<dbReference type="Gene3D" id="3.60.10.10">
    <property type="entry name" value="Endonuclease/exonuclease/phosphatase"/>
    <property type="match status" value="1"/>
</dbReference>
<accession>A0A6S7KSL8</accession>
<dbReference type="InterPro" id="IPR036691">
    <property type="entry name" value="Endo/exonu/phosph_ase_sf"/>
</dbReference>
<gene>
    <name evidence="1" type="ORF">PACLA_8A075592</name>
</gene>
<dbReference type="OrthoDB" id="6781244at2759"/>
<dbReference type="Proteomes" id="UP001152795">
    <property type="component" value="Unassembled WGS sequence"/>
</dbReference>
<dbReference type="EMBL" id="CACRXK020042593">
    <property type="protein sequence ID" value="CAB4045864.1"/>
    <property type="molecule type" value="Genomic_DNA"/>
</dbReference>
<dbReference type="GO" id="GO:0003824">
    <property type="term" value="F:catalytic activity"/>
    <property type="evidence" value="ECO:0007669"/>
    <property type="project" value="InterPro"/>
</dbReference>
<proteinExistence type="predicted"/>
<evidence type="ECO:0000313" key="2">
    <source>
        <dbReference type="Proteomes" id="UP001152795"/>
    </source>
</evidence>
<protein>
    <submittedName>
        <fullName evidence="1">Uncharacterized protein</fullName>
    </submittedName>
</protein>
<dbReference type="SUPFAM" id="SSF56219">
    <property type="entry name" value="DNase I-like"/>
    <property type="match status" value="1"/>
</dbReference>
<feature type="non-terminal residue" evidence="1">
    <location>
        <position position="432"/>
    </location>
</feature>
<name>A0A6S7KSL8_PARCT</name>
<dbReference type="PANTHER" id="PTHR33273:SF4">
    <property type="entry name" value="ENDONUCLEASE_EXONUCLEASE_PHOSPHATASE DOMAIN-CONTAINING PROTEIN"/>
    <property type="match status" value="1"/>
</dbReference>
<dbReference type="InterPro" id="IPR005135">
    <property type="entry name" value="Endo/exonuclease/phosphatase"/>
</dbReference>
<reference evidence="1" key="1">
    <citation type="submission" date="2020-04" db="EMBL/GenBank/DDBJ databases">
        <authorList>
            <person name="Alioto T."/>
            <person name="Alioto T."/>
            <person name="Gomez Garrido J."/>
        </authorList>
    </citation>
    <scope>NUCLEOTIDE SEQUENCE</scope>
    <source>
        <strain evidence="1">A484AB</strain>
    </source>
</reference>
<dbReference type="AlphaFoldDB" id="A0A6S7KSL8"/>
<evidence type="ECO:0000313" key="1">
    <source>
        <dbReference type="EMBL" id="CAB4045864.1"/>
    </source>
</evidence>